<accession>A0A553PSG8</accession>
<dbReference type="STRING" id="6832.A0A553PSG8"/>
<evidence type="ECO:0000256" key="1">
    <source>
        <dbReference type="ARBA" id="ARBA00022729"/>
    </source>
</evidence>
<organism evidence="7 8">
    <name type="scientific">Tigriopus californicus</name>
    <name type="common">Marine copepod</name>
    <dbReference type="NCBI Taxonomy" id="6832"/>
    <lineage>
        <taxon>Eukaryota</taxon>
        <taxon>Metazoa</taxon>
        <taxon>Ecdysozoa</taxon>
        <taxon>Arthropoda</taxon>
        <taxon>Crustacea</taxon>
        <taxon>Multicrustacea</taxon>
        <taxon>Hexanauplia</taxon>
        <taxon>Copepoda</taxon>
        <taxon>Harpacticoida</taxon>
        <taxon>Harpacticidae</taxon>
        <taxon>Tigriopus</taxon>
    </lineage>
</organism>
<dbReference type="Proteomes" id="UP000318571">
    <property type="component" value="Chromosome 12"/>
</dbReference>
<dbReference type="OMA" id="AYTYEEG"/>
<reference evidence="7 8" key="1">
    <citation type="journal article" date="2018" name="Nat. Ecol. Evol.">
        <title>Genomic signatures of mitonuclear coevolution across populations of Tigriopus californicus.</title>
        <authorList>
            <person name="Barreto F.S."/>
            <person name="Watson E.T."/>
            <person name="Lima T.G."/>
            <person name="Willett C.S."/>
            <person name="Edmands S."/>
            <person name="Li W."/>
            <person name="Burton R.S."/>
        </authorList>
    </citation>
    <scope>NUCLEOTIDE SEQUENCE [LARGE SCALE GENOMIC DNA]</scope>
    <source>
        <strain evidence="7 8">San Diego</strain>
    </source>
</reference>
<keyword evidence="2" id="KW-1015">Disulfide bond</keyword>
<name>A0A553PSG8_TIGCA</name>
<keyword evidence="3" id="KW-0325">Glycoprotein</keyword>
<evidence type="ECO:0000313" key="7">
    <source>
        <dbReference type="EMBL" id="TRY80618.1"/>
    </source>
</evidence>
<dbReference type="GO" id="GO:0005121">
    <property type="term" value="F:Toll binding"/>
    <property type="evidence" value="ECO:0007669"/>
    <property type="project" value="TreeGrafter"/>
</dbReference>
<dbReference type="EMBL" id="VCGU01000001">
    <property type="protein sequence ID" value="TRY80618.1"/>
    <property type="molecule type" value="Genomic_DNA"/>
</dbReference>
<dbReference type="GO" id="GO:0008083">
    <property type="term" value="F:growth factor activity"/>
    <property type="evidence" value="ECO:0007669"/>
    <property type="project" value="TreeGrafter"/>
</dbReference>
<dbReference type="GO" id="GO:0005615">
    <property type="term" value="C:extracellular space"/>
    <property type="evidence" value="ECO:0007669"/>
    <property type="project" value="UniProtKB-ARBA"/>
</dbReference>
<protein>
    <recommendedName>
        <fullName evidence="6">Spaetzle domain-containing protein</fullName>
    </recommendedName>
</protein>
<dbReference type="AlphaFoldDB" id="A0A553PSG8"/>
<dbReference type="GO" id="GO:0021556">
    <property type="term" value="P:central nervous system formation"/>
    <property type="evidence" value="ECO:0007669"/>
    <property type="project" value="TreeGrafter"/>
</dbReference>
<dbReference type="SUPFAM" id="SSF57501">
    <property type="entry name" value="Cystine-knot cytokines"/>
    <property type="match status" value="1"/>
</dbReference>
<feature type="domain" description="Spaetzle" evidence="6">
    <location>
        <begin position="246"/>
        <end position="337"/>
    </location>
</feature>
<feature type="signal peptide" evidence="5">
    <location>
        <begin position="1"/>
        <end position="17"/>
    </location>
</feature>
<dbReference type="GO" id="GO:0045087">
    <property type="term" value="P:innate immune response"/>
    <property type="evidence" value="ECO:0007669"/>
    <property type="project" value="TreeGrafter"/>
</dbReference>
<dbReference type="InterPro" id="IPR052444">
    <property type="entry name" value="Spz/Toll_ligand-like"/>
</dbReference>
<dbReference type="PANTHER" id="PTHR23199">
    <property type="entry name" value="NEUROTROPHIN 1-RELATED"/>
    <property type="match status" value="1"/>
</dbReference>
<dbReference type="Gene3D" id="2.10.90.10">
    <property type="entry name" value="Cystine-knot cytokines"/>
    <property type="match status" value="1"/>
</dbReference>
<dbReference type="Pfam" id="PF16077">
    <property type="entry name" value="Spaetzle"/>
    <property type="match status" value="1"/>
</dbReference>
<feature type="region of interest" description="Disordered" evidence="4">
    <location>
        <begin position="126"/>
        <end position="145"/>
    </location>
</feature>
<keyword evidence="1 5" id="KW-0732">Signal</keyword>
<feature type="chain" id="PRO_5021795897" description="Spaetzle domain-containing protein" evidence="5">
    <location>
        <begin position="18"/>
        <end position="371"/>
    </location>
</feature>
<evidence type="ECO:0000256" key="5">
    <source>
        <dbReference type="SAM" id="SignalP"/>
    </source>
</evidence>
<evidence type="ECO:0000313" key="8">
    <source>
        <dbReference type="Proteomes" id="UP000318571"/>
    </source>
</evidence>
<dbReference type="InterPro" id="IPR029034">
    <property type="entry name" value="Cystine-knot_cytokine"/>
</dbReference>
<evidence type="ECO:0000256" key="2">
    <source>
        <dbReference type="ARBA" id="ARBA00023157"/>
    </source>
</evidence>
<dbReference type="InterPro" id="IPR032104">
    <property type="entry name" value="Spaetzle"/>
</dbReference>
<feature type="region of interest" description="Disordered" evidence="4">
    <location>
        <begin position="34"/>
        <end position="71"/>
    </location>
</feature>
<proteinExistence type="predicted"/>
<gene>
    <name evidence="7" type="ORF">TCAL_13247</name>
</gene>
<keyword evidence="8" id="KW-1185">Reference proteome</keyword>
<evidence type="ECO:0000259" key="6">
    <source>
        <dbReference type="Pfam" id="PF16077"/>
    </source>
</evidence>
<dbReference type="PANTHER" id="PTHR23199:SF12">
    <property type="entry name" value="NEUROTROPHIN 1-RELATED"/>
    <property type="match status" value="1"/>
</dbReference>
<sequence>MALKNLLIVALATVALADDDLHGADSHLRHAPHAAPLIHPHGSPAPYHEPNPYHAPQPHHAPEYSPYHAQAHPGPYAPTYNAYAPAYGHPSPAPHGFPHGHKESSVHRNPYESHDAYDAIRTQDADLAPHNPYNNPYLAPHAAQHAQGQHGYTPYQYDMSKIPECAYTNKHYYNLTFCLQDDYYPSETIQYELERNKHLVERLLSDITYQSADNLVDGLTKAEEEGYTYEHYYGNQKHQQYGPDYKRAINTYGKWKVVVNLPDEYYAKGYGKGYEKYTQTQRLEQCMYPTAPCSYIDNKYYSQCLQKHNFVRLLAYTYEEGLHIDSFKLPVSCSCHIGDQHYGHGYGGHPVTPAYGGYHGYPSPTPTPHYG</sequence>
<evidence type="ECO:0000256" key="4">
    <source>
        <dbReference type="SAM" id="MobiDB-lite"/>
    </source>
</evidence>
<comment type="caution">
    <text evidence="7">The sequence shown here is derived from an EMBL/GenBank/DDBJ whole genome shotgun (WGS) entry which is preliminary data.</text>
</comment>
<evidence type="ECO:0000256" key="3">
    <source>
        <dbReference type="ARBA" id="ARBA00023180"/>
    </source>
</evidence>